<keyword evidence="2" id="KW-1185">Reference proteome</keyword>
<feature type="non-terminal residue" evidence="1">
    <location>
        <position position="52"/>
    </location>
</feature>
<comment type="caution">
    <text evidence="1">The sequence shown here is derived from an EMBL/GenBank/DDBJ whole genome shotgun (WGS) entry which is preliminary data.</text>
</comment>
<accession>A0A9X9LVQ4</accession>
<organism evidence="1 2">
    <name type="scientific">Gulo gulo</name>
    <name type="common">Wolverine</name>
    <name type="synonym">Gluton</name>
    <dbReference type="NCBI Taxonomy" id="48420"/>
    <lineage>
        <taxon>Eukaryota</taxon>
        <taxon>Metazoa</taxon>
        <taxon>Chordata</taxon>
        <taxon>Craniata</taxon>
        <taxon>Vertebrata</taxon>
        <taxon>Euteleostomi</taxon>
        <taxon>Mammalia</taxon>
        <taxon>Eutheria</taxon>
        <taxon>Laurasiatheria</taxon>
        <taxon>Carnivora</taxon>
        <taxon>Caniformia</taxon>
        <taxon>Musteloidea</taxon>
        <taxon>Mustelidae</taxon>
        <taxon>Guloninae</taxon>
        <taxon>Gulo</taxon>
    </lineage>
</organism>
<dbReference type="EMBL" id="CYRY02021965">
    <property type="protein sequence ID" value="VCW97476.1"/>
    <property type="molecule type" value="Genomic_DNA"/>
</dbReference>
<name>A0A9X9LVQ4_GULGU</name>
<evidence type="ECO:0000313" key="2">
    <source>
        <dbReference type="Proteomes" id="UP000269945"/>
    </source>
</evidence>
<dbReference type="AlphaFoldDB" id="A0A9X9LVQ4"/>
<gene>
    <name evidence="1" type="ORF">BN2614_LOCUS1</name>
</gene>
<reference evidence="1 2" key="1">
    <citation type="submission" date="2018-10" db="EMBL/GenBank/DDBJ databases">
        <authorList>
            <person name="Ekblom R."/>
            <person name="Jareborg N."/>
        </authorList>
    </citation>
    <scope>NUCLEOTIDE SEQUENCE [LARGE SCALE GENOMIC DNA]</scope>
    <source>
        <tissue evidence="1">Muscle</tissue>
    </source>
</reference>
<dbReference type="Proteomes" id="UP000269945">
    <property type="component" value="Unassembled WGS sequence"/>
</dbReference>
<evidence type="ECO:0000313" key="1">
    <source>
        <dbReference type="EMBL" id="VCW97476.1"/>
    </source>
</evidence>
<protein>
    <submittedName>
        <fullName evidence="1">Uncharacterized protein</fullName>
    </submittedName>
</protein>
<sequence>MYNQTTTVSLKAGSFYRILGRGCLGVRRCEGIAGPVLLPLRWPLNFNFLPLS</sequence>
<proteinExistence type="predicted"/>